<dbReference type="AlphaFoldDB" id="A0AAN6RE70"/>
<organism evidence="4 5">
    <name type="scientific">Pseudopithomyces chartarum</name>
    <dbReference type="NCBI Taxonomy" id="1892770"/>
    <lineage>
        <taxon>Eukaryota</taxon>
        <taxon>Fungi</taxon>
        <taxon>Dikarya</taxon>
        <taxon>Ascomycota</taxon>
        <taxon>Pezizomycotina</taxon>
        <taxon>Dothideomycetes</taxon>
        <taxon>Pleosporomycetidae</taxon>
        <taxon>Pleosporales</taxon>
        <taxon>Massarineae</taxon>
        <taxon>Didymosphaeriaceae</taxon>
        <taxon>Pseudopithomyces</taxon>
    </lineage>
</organism>
<name>A0AAN6RE70_9PLEO</name>
<dbReference type="Proteomes" id="UP001280581">
    <property type="component" value="Unassembled WGS sequence"/>
</dbReference>
<evidence type="ECO:0000259" key="3">
    <source>
        <dbReference type="PROSITE" id="PS50048"/>
    </source>
</evidence>
<proteinExistence type="predicted"/>
<evidence type="ECO:0000256" key="2">
    <source>
        <dbReference type="SAM" id="MobiDB-lite"/>
    </source>
</evidence>
<accession>A0AAN6RE70</accession>
<feature type="region of interest" description="Disordered" evidence="2">
    <location>
        <begin position="747"/>
        <end position="772"/>
    </location>
</feature>
<feature type="domain" description="Zn(2)-C6 fungal-type" evidence="3">
    <location>
        <begin position="17"/>
        <end position="47"/>
    </location>
</feature>
<comment type="caution">
    <text evidence="4">The sequence shown here is derived from an EMBL/GenBank/DDBJ whole genome shotgun (WGS) entry which is preliminary data.</text>
</comment>
<feature type="region of interest" description="Disordered" evidence="2">
    <location>
        <begin position="528"/>
        <end position="557"/>
    </location>
</feature>
<dbReference type="Pfam" id="PF00172">
    <property type="entry name" value="Zn_clus"/>
    <property type="match status" value="1"/>
</dbReference>
<dbReference type="Gene3D" id="4.10.240.10">
    <property type="entry name" value="Zn(2)-C6 fungal-type DNA-binding domain"/>
    <property type="match status" value="1"/>
</dbReference>
<protein>
    <recommendedName>
        <fullName evidence="3">Zn(2)-C6 fungal-type domain-containing protein</fullName>
    </recommendedName>
</protein>
<dbReference type="GO" id="GO:0008270">
    <property type="term" value="F:zinc ion binding"/>
    <property type="evidence" value="ECO:0007669"/>
    <property type="project" value="InterPro"/>
</dbReference>
<dbReference type="SMART" id="SM00066">
    <property type="entry name" value="GAL4"/>
    <property type="match status" value="1"/>
</dbReference>
<dbReference type="SUPFAM" id="SSF57701">
    <property type="entry name" value="Zn2/Cys6 DNA-binding domain"/>
    <property type="match status" value="1"/>
</dbReference>
<sequence length="772" mass="85818">MPADRVRTSNAQGRQKSCSECVAAKRKCDLQKPICLRCTRQRLSCTYPSQPRNRISALTPPDPGETPPVSDLFDHPILGLPFDLDAQDPATVLNVEPLQPIPDFSVSMSDLEQVNNLELFERTENHSVPSSAKSLSTLISSELFESRVGYSMELWKQTPRMMVEKNCTPWSHPNLYAESMPRSMQAELIARAHATLLYQVMLICSNDFRYFGQTQTLLSHMKDLSSSLQALVLQDQSKHEDYTGLLPLYPSAAAREAWLSFIFRESCRRTFLAVCHAVSICALLQNDAYSCNHGTAIGNRVTLSSALWEAKSPLEFVIAWNQKNHYLVKDMDFSEMLSSADADDVDAFGRMLLVGLLGKDDTPVHCYGPLKVVGYGRLQLPLSSAAVAIQTDVLLQDSVATFLLTPNDSSFQVCSVTIVAMASIYLVNALYKDNTSPTAARSLQPTNDTRYDLPGTSTAIEQPASAIAFPQPVTEPEQPAKQILGQQCKQEIQHADTMHPSRQEMVDVLGPLKAKPDLVVYKASGANKQPVGQKTPATTKRRGRGVVGKQDIASTPTGSEMVREAYETVQSVGTARERLSQTMPSSTAATAHLGQVLGDNRIVSSRDPRRPDLAVKVQEPLDSSDPPIHPYPGSFKQENGECEALPERYEHKTPMPATEMDSSPHWARPLPFHPMVGRDQMQRPVTARSDIQHVAVNHREPDLESGSEIRIRELEDENLCLRREGFSKDREIRMLKAKLLSKGVHTGSFETGMKRPRRDEEDSMMNFMGREQ</sequence>
<dbReference type="EMBL" id="WVTA01000011">
    <property type="protein sequence ID" value="KAK3203257.1"/>
    <property type="molecule type" value="Genomic_DNA"/>
</dbReference>
<keyword evidence="1" id="KW-0539">Nucleus</keyword>
<evidence type="ECO:0000256" key="1">
    <source>
        <dbReference type="ARBA" id="ARBA00023242"/>
    </source>
</evidence>
<dbReference type="CDD" id="cd00067">
    <property type="entry name" value="GAL4"/>
    <property type="match status" value="1"/>
</dbReference>
<reference evidence="4 5" key="1">
    <citation type="submission" date="2021-02" db="EMBL/GenBank/DDBJ databases">
        <title>Genome assembly of Pseudopithomyces chartarum.</title>
        <authorList>
            <person name="Jauregui R."/>
            <person name="Singh J."/>
            <person name="Voisey C."/>
        </authorList>
    </citation>
    <scope>NUCLEOTIDE SEQUENCE [LARGE SCALE GENOMIC DNA]</scope>
    <source>
        <strain evidence="4 5">AGR01</strain>
    </source>
</reference>
<feature type="compositionally biased region" description="Polar residues" evidence="2">
    <location>
        <begin position="528"/>
        <end position="538"/>
    </location>
</feature>
<dbReference type="InterPro" id="IPR001138">
    <property type="entry name" value="Zn2Cys6_DnaBD"/>
</dbReference>
<dbReference type="InterPro" id="IPR036864">
    <property type="entry name" value="Zn2-C6_fun-type_DNA-bd_sf"/>
</dbReference>
<dbReference type="PROSITE" id="PS50048">
    <property type="entry name" value="ZN2_CY6_FUNGAL_2"/>
    <property type="match status" value="1"/>
</dbReference>
<dbReference type="GO" id="GO:0000981">
    <property type="term" value="F:DNA-binding transcription factor activity, RNA polymerase II-specific"/>
    <property type="evidence" value="ECO:0007669"/>
    <property type="project" value="InterPro"/>
</dbReference>
<keyword evidence="5" id="KW-1185">Reference proteome</keyword>
<gene>
    <name evidence="4" type="ORF">GRF29_112g706836</name>
</gene>
<evidence type="ECO:0000313" key="5">
    <source>
        <dbReference type="Proteomes" id="UP001280581"/>
    </source>
</evidence>
<evidence type="ECO:0000313" key="4">
    <source>
        <dbReference type="EMBL" id="KAK3203257.1"/>
    </source>
</evidence>